<dbReference type="AlphaFoldDB" id="A0A6H5I2J0"/>
<sequence>MRSNYLEKKIQPLNRMLKICFNDGISEKEFTNEPFRYSSSRMKVIIFASFIGFAISPVFVPYVINYIFPNKYNVTPKLCTTAGSYLFDHNKHFFPFFLCSLLVMIQAAIVAVGLCSSAAFFISNALIRFNLLGLAEKAYQYEDTKMCVRWLLNYTNVSCIMRQKNTLHHLGMHSERVIQAEPCFWSAYETFAMQQGSPYTPSFDRIIRITQESGIAEKWWQQYRGFIIDTRNKKISVNASLGLVKTNMLKNRLRDHSHRNVFFLLLTGYLLSLVFFIMELIVKHFYVKLRRRWRRLGMLKICFNDGISENEFTNEPFRYSSSRMKALIIVISGLGEKAYRTTDGLECLTWLLDFANVSCITGQNVILYLQAVHSDRVKQAKPCFWSAYLSLFMRQGSPYTPSFDRIIRITQESGIAEAWWRYHRERNIQDHNRVTSVNASLGLIEQNILKDRLRDNSYRSVFFLLLAGYLLSFVVFIMELIVKHFYVKLRRRWRRLGCLHFLPIEPLIGQISARQVLLLNHDSHQKPQRSQLSEEMENWIYSRFSNQLPCTWTNIDKNHVPVLLKKSNSLFLYVGTEDEVDSSFINKLKDLTLNFAVPYRVLLMMFDRKNDSSSRYQNLLEQFWEDQQLLDVTIIGISSRISKSQRKIAITAREMDYAATIHHYNPFTSIYTNRALNASSRLFPAKLDDLHGYRLGVQVTDNGSFSQASQESLKIERFLGMLLEMIQSKLNFSVELHFISSDDIWRLNGSIKTLLEDEVDSSFIKKLKDLTFNFVVPFRVLLIMFNRKNDSSVRYQNLFEQFWEEQLLDVTIIGISSRISKSQRKIAIIAREMDYAATIHHYNPFTSIYTNRALNASSRLFPAKLDDLHGYRLGIQFTQYWPFSLASQESLKIEGFVGILLEMIQSKMNFRVEPHFRSSDDFRRAGVPDAARALAPDAARDNRRRAVRLLRARLHRGTARDPRRDRLLAHHPAQLAPGLLPVPVADPVSRLLIHERLDKVEEAREIQTVRRRGKKKNTYIYKHVGARMSEYAAGDRSLARRRLYSIVITSYIFIFPLAI</sequence>
<evidence type="ECO:0000256" key="7">
    <source>
        <dbReference type="ARBA" id="ARBA00023180"/>
    </source>
</evidence>
<dbReference type="OrthoDB" id="7696986at2759"/>
<evidence type="ECO:0000256" key="4">
    <source>
        <dbReference type="ARBA" id="ARBA00022989"/>
    </source>
</evidence>
<feature type="transmembrane region" description="Helical" evidence="8">
    <location>
        <begin position="93"/>
        <end position="122"/>
    </location>
</feature>
<evidence type="ECO:0000256" key="6">
    <source>
        <dbReference type="ARBA" id="ARBA00023170"/>
    </source>
</evidence>
<feature type="transmembrane region" description="Helical" evidence="8">
    <location>
        <begin position="461"/>
        <end position="482"/>
    </location>
</feature>
<evidence type="ECO:0000256" key="8">
    <source>
        <dbReference type="SAM" id="Phobius"/>
    </source>
</evidence>
<evidence type="ECO:0008006" key="11">
    <source>
        <dbReference type="Google" id="ProtNLM"/>
    </source>
</evidence>
<evidence type="ECO:0000256" key="3">
    <source>
        <dbReference type="ARBA" id="ARBA00022692"/>
    </source>
</evidence>
<evidence type="ECO:0000313" key="10">
    <source>
        <dbReference type="Proteomes" id="UP000479190"/>
    </source>
</evidence>
<keyword evidence="6" id="KW-0675">Receptor</keyword>
<dbReference type="GO" id="GO:0005886">
    <property type="term" value="C:plasma membrane"/>
    <property type="evidence" value="ECO:0007669"/>
    <property type="project" value="UniProtKB-SubCell"/>
</dbReference>
<protein>
    <recommendedName>
        <fullName evidence="11">Ionotropic glutamate receptor L-glutamate and glycine-binding domain-containing protein</fullName>
    </recommendedName>
</protein>
<dbReference type="Proteomes" id="UP000479190">
    <property type="component" value="Unassembled WGS sequence"/>
</dbReference>
<evidence type="ECO:0000313" key="9">
    <source>
        <dbReference type="EMBL" id="CAB0032251.1"/>
    </source>
</evidence>
<evidence type="ECO:0000256" key="5">
    <source>
        <dbReference type="ARBA" id="ARBA00023136"/>
    </source>
</evidence>
<feature type="transmembrane region" description="Helical" evidence="8">
    <location>
        <begin position="44"/>
        <end position="68"/>
    </location>
</feature>
<dbReference type="PANTHER" id="PTHR42643">
    <property type="entry name" value="IONOTROPIC RECEPTOR 20A-RELATED"/>
    <property type="match status" value="1"/>
</dbReference>
<organism evidence="9 10">
    <name type="scientific">Trichogramma brassicae</name>
    <dbReference type="NCBI Taxonomy" id="86971"/>
    <lineage>
        <taxon>Eukaryota</taxon>
        <taxon>Metazoa</taxon>
        <taxon>Ecdysozoa</taxon>
        <taxon>Arthropoda</taxon>
        <taxon>Hexapoda</taxon>
        <taxon>Insecta</taxon>
        <taxon>Pterygota</taxon>
        <taxon>Neoptera</taxon>
        <taxon>Endopterygota</taxon>
        <taxon>Hymenoptera</taxon>
        <taxon>Apocrita</taxon>
        <taxon>Proctotrupomorpha</taxon>
        <taxon>Chalcidoidea</taxon>
        <taxon>Trichogrammatidae</taxon>
        <taxon>Trichogramma</taxon>
    </lineage>
</organism>
<proteinExistence type="predicted"/>
<gene>
    <name evidence="9" type="ORF">TBRA_LOCUS4195</name>
</gene>
<dbReference type="EMBL" id="CADCXV010000672">
    <property type="protein sequence ID" value="CAB0032251.1"/>
    <property type="molecule type" value="Genomic_DNA"/>
</dbReference>
<keyword evidence="7" id="KW-0325">Glycoprotein</keyword>
<dbReference type="InterPro" id="IPR052192">
    <property type="entry name" value="Insect_Ionotropic_Sensory_Rcpt"/>
</dbReference>
<feature type="transmembrane region" description="Helical" evidence="8">
    <location>
        <begin position="261"/>
        <end position="282"/>
    </location>
</feature>
<evidence type="ECO:0000256" key="1">
    <source>
        <dbReference type="ARBA" id="ARBA00004651"/>
    </source>
</evidence>
<comment type="subcellular location">
    <subcellularLocation>
        <location evidence="1">Cell membrane</location>
        <topology evidence="1">Multi-pass membrane protein</topology>
    </subcellularLocation>
</comment>
<name>A0A6H5I2J0_9HYME</name>
<keyword evidence="3 8" id="KW-0812">Transmembrane</keyword>
<keyword evidence="4 8" id="KW-1133">Transmembrane helix</keyword>
<accession>A0A6H5I2J0</accession>
<keyword evidence="10" id="KW-1185">Reference proteome</keyword>
<evidence type="ECO:0000256" key="2">
    <source>
        <dbReference type="ARBA" id="ARBA00022475"/>
    </source>
</evidence>
<keyword evidence="2" id="KW-1003">Cell membrane</keyword>
<reference evidence="9 10" key="1">
    <citation type="submission" date="2020-02" db="EMBL/GenBank/DDBJ databases">
        <authorList>
            <person name="Ferguson B K."/>
        </authorList>
    </citation>
    <scope>NUCLEOTIDE SEQUENCE [LARGE SCALE GENOMIC DNA]</scope>
</reference>
<dbReference type="PANTHER" id="PTHR42643:SF24">
    <property type="entry name" value="IONOTROPIC RECEPTOR 60A"/>
    <property type="match status" value="1"/>
</dbReference>
<keyword evidence="5 8" id="KW-0472">Membrane</keyword>